<evidence type="ECO:0000259" key="1">
    <source>
        <dbReference type="PROSITE" id="PS51186"/>
    </source>
</evidence>
<dbReference type="SUPFAM" id="SSF55729">
    <property type="entry name" value="Acyl-CoA N-acyltransferases (Nat)"/>
    <property type="match status" value="1"/>
</dbReference>
<evidence type="ECO:0000313" key="3">
    <source>
        <dbReference type="Proteomes" id="UP000541535"/>
    </source>
</evidence>
<feature type="domain" description="N-acetyltransferase" evidence="1">
    <location>
        <begin position="6"/>
        <end position="146"/>
    </location>
</feature>
<dbReference type="InterPro" id="IPR052729">
    <property type="entry name" value="Acyl/Acetyltrans_Enzymes"/>
</dbReference>
<dbReference type="InterPro" id="IPR041496">
    <property type="entry name" value="YitH/HolE_GNAT"/>
</dbReference>
<dbReference type="CDD" id="cd04301">
    <property type="entry name" value="NAT_SF"/>
    <property type="match status" value="1"/>
</dbReference>
<dbReference type="InterPro" id="IPR016181">
    <property type="entry name" value="Acyl_CoA_acyltransferase"/>
</dbReference>
<name>A0A7W5BC05_9BURK</name>
<dbReference type="PANTHER" id="PTHR47237:SF1">
    <property type="entry name" value="SLL0310 PROTEIN"/>
    <property type="match status" value="1"/>
</dbReference>
<dbReference type="PROSITE" id="PS51186">
    <property type="entry name" value="GNAT"/>
    <property type="match status" value="1"/>
</dbReference>
<dbReference type="Gene3D" id="3.40.630.30">
    <property type="match status" value="1"/>
</dbReference>
<sequence length="283" mass="30206">MLEKSLNIRQIEAAELDIVLGWAAAEGWNPGLHDAACFHAADPGGFLIGELRGEAVAGISCVRYGGNFGFIGLYLVQPAYRGLGHGLALWQAAMARLDGCNIGLDGVVAQQGNYARSGFRAAYRHVRHEGRGSGEALAAEDIVRLSAQDLAAVSRYDRACFGGERQRFLQAWLSQPQHKAVGSVGAQGLRGYAVLRPCRNGYKIAPLFADTPALAEQLFLALQGQVAPDMPIFIDVPEANPAAVALAARHRLQPVFEAARMYAGAEPPLELAPQYGIASMELG</sequence>
<gene>
    <name evidence="2" type="ORF">FHS03_003441</name>
</gene>
<dbReference type="AlphaFoldDB" id="A0A7W5BC05"/>
<dbReference type="Gene3D" id="3.40.630.90">
    <property type="match status" value="1"/>
</dbReference>
<comment type="caution">
    <text evidence="2">The sequence shown here is derived from an EMBL/GenBank/DDBJ whole genome shotgun (WGS) entry which is preliminary data.</text>
</comment>
<dbReference type="InterPro" id="IPR000182">
    <property type="entry name" value="GNAT_dom"/>
</dbReference>
<evidence type="ECO:0000313" key="2">
    <source>
        <dbReference type="EMBL" id="MBB3120377.1"/>
    </source>
</evidence>
<keyword evidence="2" id="KW-0808">Transferase</keyword>
<dbReference type="Pfam" id="PF18014">
    <property type="entry name" value="Acetyltransf_18"/>
    <property type="match status" value="1"/>
</dbReference>
<keyword evidence="3" id="KW-1185">Reference proteome</keyword>
<dbReference type="EMBL" id="JACHXD010000009">
    <property type="protein sequence ID" value="MBB3120377.1"/>
    <property type="molecule type" value="Genomic_DNA"/>
</dbReference>
<dbReference type="Pfam" id="PF00583">
    <property type="entry name" value="Acetyltransf_1"/>
    <property type="match status" value="1"/>
</dbReference>
<dbReference type="PANTHER" id="PTHR47237">
    <property type="entry name" value="SLL0310 PROTEIN"/>
    <property type="match status" value="1"/>
</dbReference>
<reference evidence="2 3" key="1">
    <citation type="submission" date="2020-08" db="EMBL/GenBank/DDBJ databases">
        <title>Genomic Encyclopedia of Type Strains, Phase III (KMG-III): the genomes of soil and plant-associated and newly described type strains.</title>
        <authorList>
            <person name="Whitman W."/>
        </authorList>
    </citation>
    <scope>NUCLEOTIDE SEQUENCE [LARGE SCALE GENOMIC DNA]</scope>
    <source>
        <strain evidence="2 3">CECT 8897</strain>
    </source>
</reference>
<proteinExistence type="predicted"/>
<dbReference type="GO" id="GO:0016747">
    <property type="term" value="F:acyltransferase activity, transferring groups other than amino-acyl groups"/>
    <property type="evidence" value="ECO:0007669"/>
    <property type="project" value="InterPro"/>
</dbReference>
<dbReference type="RefSeq" id="WP_183442119.1">
    <property type="nucleotide sequence ID" value="NZ_JACHXD010000009.1"/>
</dbReference>
<protein>
    <submittedName>
        <fullName evidence="2">GNAT superfamily N-acetyltransferase</fullName>
    </submittedName>
</protein>
<organism evidence="2 3">
    <name type="scientific">Pseudoduganella violacea</name>
    <dbReference type="NCBI Taxonomy" id="1715466"/>
    <lineage>
        <taxon>Bacteria</taxon>
        <taxon>Pseudomonadati</taxon>
        <taxon>Pseudomonadota</taxon>
        <taxon>Betaproteobacteria</taxon>
        <taxon>Burkholderiales</taxon>
        <taxon>Oxalobacteraceae</taxon>
        <taxon>Telluria group</taxon>
        <taxon>Pseudoduganella</taxon>
    </lineage>
</organism>
<accession>A0A7W5BC05</accession>
<dbReference type="Proteomes" id="UP000541535">
    <property type="component" value="Unassembled WGS sequence"/>
</dbReference>